<reference evidence="12" key="1">
    <citation type="journal article" date="2006" name="PLoS Biol.">
        <title>Macronuclear genome sequence of the ciliate Tetrahymena thermophila, a model eukaryote.</title>
        <authorList>
            <person name="Eisen J.A."/>
            <person name="Coyne R.S."/>
            <person name="Wu M."/>
            <person name="Wu D."/>
            <person name="Thiagarajan M."/>
            <person name="Wortman J.R."/>
            <person name="Badger J.H."/>
            <person name="Ren Q."/>
            <person name="Amedeo P."/>
            <person name="Jones K.M."/>
            <person name="Tallon L.J."/>
            <person name="Delcher A.L."/>
            <person name="Salzberg S.L."/>
            <person name="Silva J.C."/>
            <person name="Haas B.J."/>
            <person name="Majoros W.H."/>
            <person name="Farzad M."/>
            <person name="Carlton J.M."/>
            <person name="Smith R.K. Jr."/>
            <person name="Garg J."/>
            <person name="Pearlman R.E."/>
            <person name="Karrer K.M."/>
            <person name="Sun L."/>
            <person name="Manning G."/>
            <person name="Elde N.C."/>
            <person name="Turkewitz A.P."/>
            <person name="Asai D.J."/>
            <person name="Wilkes D.E."/>
            <person name="Wang Y."/>
            <person name="Cai H."/>
            <person name="Collins K."/>
            <person name="Stewart B.A."/>
            <person name="Lee S.R."/>
            <person name="Wilamowska K."/>
            <person name="Weinberg Z."/>
            <person name="Ruzzo W.L."/>
            <person name="Wloga D."/>
            <person name="Gaertig J."/>
            <person name="Frankel J."/>
            <person name="Tsao C.-C."/>
            <person name="Gorovsky M.A."/>
            <person name="Keeling P.J."/>
            <person name="Waller R.F."/>
            <person name="Patron N.J."/>
            <person name="Cherry J.M."/>
            <person name="Stover N.A."/>
            <person name="Krieger C.J."/>
            <person name="del Toro C."/>
            <person name="Ryder H.F."/>
            <person name="Williamson S.C."/>
            <person name="Barbeau R.A."/>
            <person name="Hamilton E.P."/>
            <person name="Orias E."/>
        </authorList>
    </citation>
    <scope>NUCLEOTIDE SEQUENCE [LARGE SCALE GENOMIC DNA]</scope>
    <source>
        <strain evidence="12">SB210</strain>
    </source>
</reference>
<keyword evidence="12" id="KW-1185">Reference proteome</keyword>
<evidence type="ECO:0000256" key="1">
    <source>
        <dbReference type="ARBA" id="ARBA00022679"/>
    </source>
</evidence>
<evidence type="ECO:0000256" key="3">
    <source>
        <dbReference type="ARBA" id="ARBA00022777"/>
    </source>
</evidence>
<dbReference type="GeneID" id="7837988"/>
<dbReference type="GO" id="GO:0004708">
    <property type="term" value="F:MAP kinase kinase activity"/>
    <property type="evidence" value="ECO:0007669"/>
    <property type="project" value="UniProtKB-EC"/>
</dbReference>
<dbReference type="HOGENOM" id="CLU_000288_63_23_1"/>
<dbReference type="InParanoid" id="Q235Z4"/>
<comment type="catalytic activity">
    <reaction evidence="9">
        <text>L-tyrosyl-[protein] + ATP = O-phospho-L-tyrosyl-[protein] + ADP + H(+)</text>
        <dbReference type="Rhea" id="RHEA:10596"/>
        <dbReference type="Rhea" id="RHEA-COMP:10136"/>
        <dbReference type="Rhea" id="RHEA-COMP:20101"/>
        <dbReference type="ChEBI" id="CHEBI:15378"/>
        <dbReference type="ChEBI" id="CHEBI:30616"/>
        <dbReference type="ChEBI" id="CHEBI:46858"/>
        <dbReference type="ChEBI" id="CHEBI:61978"/>
        <dbReference type="ChEBI" id="CHEBI:456216"/>
        <dbReference type="EC" id="2.7.12.2"/>
    </reaction>
</comment>
<evidence type="ECO:0000256" key="4">
    <source>
        <dbReference type="ARBA" id="ARBA00022840"/>
    </source>
</evidence>
<name>Q235Z4_TETTS</name>
<dbReference type="SMART" id="SM00220">
    <property type="entry name" value="S_TKc"/>
    <property type="match status" value="1"/>
</dbReference>
<sequence length="381" mass="44119">MKKGRKKPLEIAVIDQLEQSQNSKIDKEYMHFNRSAIRVTSNGIERLSTNKKNEQPYQFYNLKLSDIQNSGKRIGEGAASAVEEGIIVPLNVKVAIKKITVYDQNKRRQIENDLIILQENKEAQQNGCDFFVFMYDAFFNQGQVQIILELMDFGSIKDVIKKIQILQKQHITIMTEPILARICQQILCGLMHLHIIYKQVHRDIKPANILVNRQGQVKLTDFGVTKELEQTDQKLLSQRGTTAYMSPERIDGAEYGQPSDIWSFGMIVYELCIGQYPFGKEKQIIELHYLFESHQEKDKCFRLPEKSNFSNELKDFVSKCLYIDPLKRSKAVELLAHPFILNNLMYEANLAQWLQDLDDQSKQFIEEKTIIVPQQILEGAN</sequence>
<dbReference type="EMBL" id="GG662749">
    <property type="protein sequence ID" value="EAR92606.2"/>
    <property type="molecule type" value="Genomic_DNA"/>
</dbReference>
<evidence type="ECO:0000256" key="5">
    <source>
        <dbReference type="ARBA" id="ARBA00038035"/>
    </source>
</evidence>
<dbReference type="InterPro" id="IPR011009">
    <property type="entry name" value="Kinase-like_dom_sf"/>
</dbReference>
<protein>
    <recommendedName>
        <fullName evidence="6">mitogen-activated protein kinase kinase</fullName>
        <ecNumber evidence="6">2.7.12.2</ecNumber>
    </recommendedName>
</protein>
<evidence type="ECO:0000256" key="9">
    <source>
        <dbReference type="ARBA" id="ARBA00051693"/>
    </source>
</evidence>
<evidence type="ECO:0000256" key="2">
    <source>
        <dbReference type="ARBA" id="ARBA00022741"/>
    </source>
</evidence>
<evidence type="ECO:0000313" key="11">
    <source>
        <dbReference type="EMBL" id="EAR92606.2"/>
    </source>
</evidence>
<keyword evidence="3 11" id="KW-0418">Kinase</keyword>
<dbReference type="Pfam" id="PF00069">
    <property type="entry name" value="Pkinase"/>
    <property type="match status" value="1"/>
</dbReference>
<comment type="similarity">
    <text evidence="5">Belongs to the protein kinase superfamily. STE Ser/Thr protein kinase family. MAP kinase kinase subfamily.</text>
</comment>
<dbReference type="KEGG" id="tet:TTHERM_00093970"/>
<dbReference type="SUPFAM" id="SSF56112">
    <property type="entry name" value="Protein kinase-like (PK-like)"/>
    <property type="match status" value="1"/>
</dbReference>
<feature type="domain" description="Protein kinase" evidence="10">
    <location>
        <begin position="68"/>
        <end position="340"/>
    </location>
</feature>
<dbReference type="PANTHER" id="PTHR48013">
    <property type="entry name" value="DUAL SPECIFICITY MITOGEN-ACTIVATED PROTEIN KINASE KINASE 5-RELATED"/>
    <property type="match status" value="1"/>
</dbReference>
<evidence type="ECO:0000256" key="8">
    <source>
        <dbReference type="ARBA" id="ARBA00049299"/>
    </source>
</evidence>
<dbReference type="RefSeq" id="XP_001012851.2">
    <property type="nucleotide sequence ID" value="XM_001012851.3"/>
</dbReference>
<dbReference type="OrthoDB" id="10252354at2759"/>
<dbReference type="AlphaFoldDB" id="Q235Z4"/>
<gene>
    <name evidence="11" type="ORF">TTHERM_00093970</name>
</gene>
<dbReference type="PANTHER" id="PTHR48013:SF9">
    <property type="entry name" value="DUAL SPECIFICITY MITOGEN-ACTIVATED PROTEIN KINASE KINASE 5"/>
    <property type="match status" value="1"/>
</dbReference>
<evidence type="ECO:0000256" key="7">
    <source>
        <dbReference type="ARBA" id="ARBA00049014"/>
    </source>
</evidence>
<evidence type="ECO:0000259" key="10">
    <source>
        <dbReference type="PROSITE" id="PS50011"/>
    </source>
</evidence>
<evidence type="ECO:0000313" key="12">
    <source>
        <dbReference type="Proteomes" id="UP000009168"/>
    </source>
</evidence>
<keyword evidence="1" id="KW-0808">Transferase</keyword>
<comment type="catalytic activity">
    <reaction evidence="7">
        <text>L-seryl-[protein] + ATP = O-phospho-L-seryl-[protein] + ADP + H(+)</text>
        <dbReference type="Rhea" id="RHEA:17989"/>
        <dbReference type="Rhea" id="RHEA-COMP:9863"/>
        <dbReference type="Rhea" id="RHEA-COMP:11604"/>
        <dbReference type="ChEBI" id="CHEBI:15378"/>
        <dbReference type="ChEBI" id="CHEBI:29999"/>
        <dbReference type="ChEBI" id="CHEBI:30616"/>
        <dbReference type="ChEBI" id="CHEBI:83421"/>
        <dbReference type="ChEBI" id="CHEBI:456216"/>
        <dbReference type="EC" id="2.7.12.2"/>
    </reaction>
</comment>
<comment type="catalytic activity">
    <reaction evidence="8">
        <text>L-threonyl-[protein] + ATP = O-phospho-L-threonyl-[protein] + ADP + H(+)</text>
        <dbReference type="Rhea" id="RHEA:46608"/>
        <dbReference type="Rhea" id="RHEA-COMP:11060"/>
        <dbReference type="Rhea" id="RHEA-COMP:11605"/>
        <dbReference type="ChEBI" id="CHEBI:15378"/>
        <dbReference type="ChEBI" id="CHEBI:30013"/>
        <dbReference type="ChEBI" id="CHEBI:30616"/>
        <dbReference type="ChEBI" id="CHEBI:61977"/>
        <dbReference type="ChEBI" id="CHEBI:456216"/>
        <dbReference type="EC" id="2.7.12.2"/>
    </reaction>
</comment>
<dbReference type="PROSITE" id="PS50011">
    <property type="entry name" value="PROTEIN_KINASE_DOM"/>
    <property type="match status" value="1"/>
</dbReference>
<dbReference type="eggNOG" id="KOG0581">
    <property type="taxonomic scope" value="Eukaryota"/>
</dbReference>
<dbReference type="InterPro" id="IPR000719">
    <property type="entry name" value="Prot_kinase_dom"/>
</dbReference>
<keyword evidence="2" id="KW-0547">Nucleotide-binding</keyword>
<dbReference type="GO" id="GO:0005524">
    <property type="term" value="F:ATP binding"/>
    <property type="evidence" value="ECO:0007669"/>
    <property type="project" value="UniProtKB-KW"/>
</dbReference>
<dbReference type="Gene3D" id="1.10.510.10">
    <property type="entry name" value="Transferase(Phosphotransferase) domain 1"/>
    <property type="match status" value="1"/>
</dbReference>
<dbReference type="Gene3D" id="3.30.200.20">
    <property type="entry name" value="Phosphorylase Kinase, domain 1"/>
    <property type="match status" value="1"/>
</dbReference>
<proteinExistence type="inferred from homology"/>
<dbReference type="STRING" id="312017.Q235Z4"/>
<keyword evidence="4" id="KW-0067">ATP-binding</keyword>
<evidence type="ECO:0000256" key="6">
    <source>
        <dbReference type="ARBA" id="ARBA00038999"/>
    </source>
</evidence>
<dbReference type="EC" id="2.7.12.2" evidence="6"/>
<organism evidence="11 12">
    <name type="scientific">Tetrahymena thermophila (strain SB210)</name>
    <dbReference type="NCBI Taxonomy" id="312017"/>
    <lineage>
        <taxon>Eukaryota</taxon>
        <taxon>Sar</taxon>
        <taxon>Alveolata</taxon>
        <taxon>Ciliophora</taxon>
        <taxon>Intramacronucleata</taxon>
        <taxon>Oligohymenophorea</taxon>
        <taxon>Hymenostomatida</taxon>
        <taxon>Tetrahymenina</taxon>
        <taxon>Tetrahymenidae</taxon>
        <taxon>Tetrahymena</taxon>
    </lineage>
</organism>
<accession>Q235Z4</accession>
<dbReference type="Proteomes" id="UP000009168">
    <property type="component" value="Unassembled WGS sequence"/>
</dbReference>
<dbReference type="OMA" id="DEYPRIC"/>